<feature type="compositionally biased region" description="Acidic residues" evidence="1">
    <location>
        <begin position="400"/>
        <end position="417"/>
    </location>
</feature>
<gene>
    <name evidence="3" type="ORF">A2870_01855</name>
</gene>
<feature type="region of interest" description="Disordered" evidence="1">
    <location>
        <begin position="391"/>
        <end position="417"/>
    </location>
</feature>
<reference evidence="3 4" key="1">
    <citation type="journal article" date="2016" name="Nat. Commun.">
        <title>Thousands of microbial genomes shed light on interconnected biogeochemical processes in an aquifer system.</title>
        <authorList>
            <person name="Anantharaman K."/>
            <person name="Brown C.T."/>
            <person name="Hug L.A."/>
            <person name="Sharon I."/>
            <person name="Castelle C.J."/>
            <person name="Probst A.J."/>
            <person name="Thomas B.C."/>
            <person name="Singh A."/>
            <person name="Wilkins M.J."/>
            <person name="Karaoz U."/>
            <person name="Brodie E.L."/>
            <person name="Williams K.H."/>
            <person name="Hubbard S.S."/>
            <person name="Banfield J.F."/>
        </authorList>
    </citation>
    <scope>NUCLEOTIDE SEQUENCE [LARGE SCALE GENOMIC DNA]</scope>
</reference>
<feature type="transmembrane region" description="Helical" evidence="2">
    <location>
        <begin position="54"/>
        <end position="76"/>
    </location>
</feature>
<feature type="region of interest" description="Disordered" evidence="1">
    <location>
        <begin position="1"/>
        <end position="45"/>
    </location>
</feature>
<feature type="compositionally biased region" description="Low complexity" evidence="1">
    <location>
        <begin position="22"/>
        <end position="45"/>
    </location>
</feature>
<protein>
    <submittedName>
        <fullName evidence="3">Uncharacterized protein</fullName>
    </submittedName>
</protein>
<dbReference type="Gene3D" id="2.50.20.20">
    <property type="match status" value="1"/>
</dbReference>
<keyword evidence="2" id="KW-1133">Transmembrane helix</keyword>
<sequence length="447" mass="49207">MSEKSIPVDPPPPITQEPQTVPSSALPQNQPQPAPQNTTPSQPTNNSFLTRGKIITAVLLLIILTLFGGGAVALAYNDYKILPLPKSAQKIIDGIILTTPLPKTPRIVLAKTAAGMSELKSTQVETEFSFSTANQNFPLKNGKITIIGPVDFKSQKIPRSQFDISGTIATQGLQLSAAASVRQIDNILYFKITEYPGGSFAGAQGISNQWFYTKNDNLDKPTKDPELIKKIQERINQFIDDSKKWSTLEDSDKAVYKLLIQPPKDELAKFIFDIINIVEPSDQNKVADSLDLEKIQEFTAKIQGLKITLNINKDSGLISESIIDIPIKISIPSSLSQIGEINLAPETPMEFKLTISAKFSNFNQPVIVEIPEGAKDFADYAKDLQKSLPLDLSSPPESAPNEDLEQSLPDINDDNLDTDTNELRSLLEESQIQGVKDSTWNIFLKSF</sequence>
<keyword evidence="2" id="KW-0812">Transmembrane</keyword>
<proteinExistence type="predicted"/>
<accession>A0A1F5G5E3</accession>
<evidence type="ECO:0000256" key="2">
    <source>
        <dbReference type="SAM" id="Phobius"/>
    </source>
</evidence>
<dbReference type="Proteomes" id="UP000179102">
    <property type="component" value="Unassembled WGS sequence"/>
</dbReference>
<dbReference type="EMBL" id="MFAZ01000024">
    <property type="protein sequence ID" value="OGD87035.1"/>
    <property type="molecule type" value="Genomic_DNA"/>
</dbReference>
<dbReference type="AlphaFoldDB" id="A0A1F5G5E3"/>
<comment type="caution">
    <text evidence="3">The sequence shown here is derived from an EMBL/GenBank/DDBJ whole genome shotgun (WGS) entry which is preliminary data.</text>
</comment>
<evidence type="ECO:0000256" key="1">
    <source>
        <dbReference type="SAM" id="MobiDB-lite"/>
    </source>
</evidence>
<name>A0A1F5G5E3_9BACT</name>
<evidence type="ECO:0000313" key="3">
    <source>
        <dbReference type="EMBL" id="OGD87035.1"/>
    </source>
</evidence>
<keyword evidence="2" id="KW-0472">Membrane</keyword>
<organism evidence="3 4">
    <name type="scientific">Candidatus Curtissbacteria bacterium RIFCSPHIGHO2_01_FULL_41_11</name>
    <dbReference type="NCBI Taxonomy" id="1797711"/>
    <lineage>
        <taxon>Bacteria</taxon>
        <taxon>Candidatus Curtissiibacteriota</taxon>
    </lineage>
</organism>
<evidence type="ECO:0000313" key="4">
    <source>
        <dbReference type="Proteomes" id="UP000179102"/>
    </source>
</evidence>